<evidence type="ECO:0000256" key="1">
    <source>
        <dbReference type="ARBA" id="ARBA00004448"/>
    </source>
</evidence>
<keyword evidence="3 9" id="KW-0812">Transmembrane</keyword>
<dbReference type="GO" id="GO:0032977">
    <property type="term" value="F:membrane insertase activity"/>
    <property type="evidence" value="ECO:0007669"/>
    <property type="project" value="InterPro"/>
</dbReference>
<evidence type="ECO:0000256" key="9">
    <source>
        <dbReference type="RuleBase" id="RU003945"/>
    </source>
</evidence>
<dbReference type="eggNOG" id="KOG1239">
    <property type="taxonomic scope" value="Eukaryota"/>
</dbReference>
<dbReference type="Pfam" id="PF02096">
    <property type="entry name" value="60KD_IMP"/>
    <property type="match status" value="1"/>
</dbReference>
<reference evidence="13 14" key="1">
    <citation type="journal article" date="2013" name="PLoS Genet.">
        <title>The genome and development-dependent transcriptomes of Pyronema confluens: a window into fungal evolution.</title>
        <authorList>
            <person name="Traeger S."/>
            <person name="Altegoer F."/>
            <person name="Freitag M."/>
            <person name="Gabaldon T."/>
            <person name="Kempken F."/>
            <person name="Kumar A."/>
            <person name="Marcet-Houben M."/>
            <person name="Poggeler S."/>
            <person name="Stajich J.E."/>
            <person name="Nowrousian M."/>
        </authorList>
    </citation>
    <scope>NUCLEOTIDE SEQUENCE [LARGE SCALE GENOMIC DNA]</scope>
    <source>
        <strain evidence="14">CBS 100304</strain>
        <tissue evidence="13">Vegetative mycelium</tissue>
    </source>
</reference>
<name>U4LVM7_PYROM</name>
<keyword evidence="4" id="KW-0999">Mitochondrion inner membrane</keyword>
<evidence type="ECO:0000313" key="14">
    <source>
        <dbReference type="Proteomes" id="UP000018144"/>
    </source>
</evidence>
<organism evidence="13 14">
    <name type="scientific">Pyronema omphalodes (strain CBS 100304)</name>
    <name type="common">Pyronema confluens</name>
    <dbReference type="NCBI Taxonomy" id="1076935"/>
    <lineage>
        <taxon>Eukaryota</taxon>
        <taxon>Fungi</taxon>
        <taxon>Dikarya</taxon>
        <taxon>Ascomycota</taxon>
        <taxon>Pezizomycotina</taxon>
        <taxon>Pezizomycetes</taxon>
        <taxon>Pezizales</taxon>
        <taxon>Pyronemataceae</taxon>
        <taxon>Pyronema</taxon>
    </lineage>
</organism>
<dbReference type="EMBL" id="HF935906">
    <property type="protein sequence ID" value="CCX32681.1"/>
    <property type="molecule type" value="Genomic_DNA"/>
</dbReference>
<dbReference type="OrthoDB" id="2148490at2759"/>
<dbReference type="AlphaFoldDB" id="U4LVM7"/>
<keyword evidence="5" id="KW-0809">Transit peptide</keyword>
<evidence type="ECO:0000256" key="10">
    <source>
        <dbReference type="SAM" id="MobiDB-lite"/>
    </source>
</evidence>
<evidence type="ECO:0000256" key="11">
    <source>
        <dbReference type="SAM" id="Phobius"/>
    </source>
</evidence>
<keyword evidence="8 11" id="KW-0472">Membrane</keyword>
<feature type="region of interest" description="Disordered" evidence="10">
    <location>
        <begin position="417"/>
        <end position="455"/>
    </location>
</feature>
<dbReference type="PANTHER" id="PTHR12428">
    <property type="entry name" value="OXA1"/>
    <property type="match status" value="1"/>
</dbReference>
<keyword evidence="14" id="KW-1185">Reference proteome</keyword>
<evidence type="ECO:0000256" key="8">
    <source>
        <dbReference type="ARBA" id="ARBA00023136"/>
    </source>
</evidence>
<dbReference type="CDD" id="cd20069">
    <property type="entry name" value="5TM_Oxa1-like"/>
    <property type="match status" value="1"/>
</dbReference>
<dbReference type="InterPro" id="IPR028055">
    <property type="entry name" value="YidC/Oxa/ALB_C"/>
</dbReference>
<dbReference type="GO" id="GO:0032979">
    <property type="term" value="P:protein insertion into mitochondrial inner membrane from matrix"/>
    <property type="evidence" value="ECO:0007669"/>
    <property type="project" value="TreeGrafter"/>
</dbReference>
<evidence type="ECO:0000256" key="7">
    <source>
        <dbReference type="ARBA" id="ARBA00023128"/>
    </source>
</evidence>
<feature type="transmembrane region" description="Helical" evidence="11">
    <location>
        <begin position="310"/>
        <end position="327"/>
    </location>
</feature>
<gene>
    <name evidence="13" type="ORF">PCON_13532</name>
</gene>
<evidence type="ECO:0000259" key="12">
    <source>
        <dbReference type="Pfam" id="PF02096"/>
    </source>
</evidence>
<evidence type="ECO:0000256" key="6">
    <source>
        <dbReference type="ARBA" id="ARBA00022989"/>
    </source>
</evidence>
<dbReference type="Proteomes" id="UP000018144">
    <property type="component" value="Unassembled WGS sequence"/>
</dbReference>
<keyword evidence="7" id="KW-0496">Mitochondrion</keyword>
<dbReference type="OMA" id="GWKNAQT"/>
<keyword evidence="6 11" id="KW-1133">Transmembrane helix</keyword>
<sequence>MLVSKVLRRSALPISALRPVAAIPKARALHVASGSKLRPTVTPLNKTRFTPSLTAIRFNSTSSSTPAAAAAATSSAPSEPVTDPNILNDIIDPVAPALTALSPDQMGYLKSLGIDFGWGISSCIQTLLEAVHVYGHLPWWATVLATVLAVRAAQFPLYLKQSDTNAKMKEIGPALTPITNQMKLAQQKGDMQGMLTARSEIQRYLKVSGIQRKWLFLPLTQIPVYYGFFRNFREMSDVPVPALVNDGILWFQDLSVQDPYFILPALSSAFIAMNLKAASQQNNNFAVSVQTALMIALPTFSFVITCQWPALITFYFMLSSMVAYGQTKMFNNPKFRKMFGLYPLPEVAINPLAPTTPNTIDGTINNASEPSTQIGAKGSFLDKLTGGKGGWQDKLTGKLDSNDAAMSVKGLFEKNAAKQKEREHKLYEERRKAKIAEQQKAEELARERRRRMKQN</sequence>
<dbReference type="GO" id="GO:0005743">
    <property type="term" value="C:mitochondrial inner membrane"/>
    <property type="evidence" value="ECO:0007669"/>
    <property type="project" value="UniProtKB-SubCell"/>
</dbReference>
<feature type="domain" description="Membrane insertase YidC/Oxa/ALB C-terminal" evidence="12">
    <location>
        <begin position="139"/>
        <end position="331"/>
    </location>
</feature>
<evidence type="ECO:0000256" key="2">
    <source>
        <dbReference type="ARBA" id="ARBA00009877"/>
    </source>
</evidence>
<dbReference type="PANTHER" id="PTHR12428:SF66">
    <property type="entry name" value="MITOCHONDRIAL INNER MEMBRANE PROTEIN OXA1L"/>
    <property type="match status" value="1"/>
</dbReference>
<dbReference type="STRING" id="1076935.U4LVM7"/>
<proteinExistence type="inferred from homology"/>
<comment type="similarity">
    <text evidence="2 9">Belongs to the OXA1/ALB3/YidC family.</text>
</comment>
<evidence type="ECO:0000256" key="4">
    <source>
        <dbReference type="ARBA" id="ARBA00022792"/>
    </source>
</evidence>
<protein>
    <submittedName>
        <fullName evidence="13">Similar to Mitochondrial inner membrane protein OXA1 acc. no. O13375</fullName>
    </submittedName>
</protein>
<feature type="compositionally biased region" description="Basic and acidic residues" evidence="10">
    <location>
        <begin position="417"/>
        <end position="446"/>
    </location>
</feature>
<accession>U4LVM7</accession>
<evidence type="ECO:0000256" key="3">
    <source>
        <dbReference type="ARBA" id="ARBA00022692"/>
    </source>
</evidence>
<evidence type="ECO:0000256" key="5">
    <source>
        <dbReference type="ARBA" id="ARBA00022946"/>
    </source>
</evidence>
<evidence type="ECO:0000313" key="13">
    <source>
        <dbReference type="EMBL" id="CCX32681.1"/>
    </source>
</evidence>
<dbReference type="InterPro" id="IPR001708">
    <property type="entry name" value="YidC/ALB3/OXA1/COX18"/>
</dbReference>
<comment type="subcellular location">
    <subcellularLocation>
        <location evidence="9">Membrane</location>
        <topology evidence="9">Multi-pass membrane protein</topology>
    </subcellularLocation>
    <subcellularLocation>
        <location evidence="1">Mitochondrion inner membrane</location>
        <topology evidence="1">Multi-pass membrane protein</topology>
    </subcellularLocation>
</comment>